<feature type="domain" description="Tyr recombinase" evidence="5">
    <location>
        <begin position="201"/>
        <end position="412"/>
    </location>
</feature>
<gene>
    <name evidence="6" type="ORF">STHERMO_2195</name>
</gene>
<evidence type="ECO:0000313" key="6">
    <source>
        <dbReference type="EMBL" id="CAD0153474.1"/>
    </source>
</evidence>
<reference evidence="6 7" key="1">
    <citation type="submission" date="2020-06" db="EMBL/GenBank/DDBJ databases">
        <authorList>
            <person name="Chuat V."/>
        </authorList>
    </citation>
    <scope>NUCLEOTIDE SEQUENCE [LARGE SCALE GENOMIC DNA]</scope>
    <source>
        <strain evidence="6">STH_CIRM_998</strain>
    </source>
</reference>
<keyword evidence="2" id="KW-0229">DNA integration</keyword>
<proteinExistence type="inferred from homology"/>
<dbReference type="RefSeq" id="WP_180487773.1">
    <property type="nucleotide sequence ID" value="NZ_LR822027.1"/>
</dbReference>
<dbReference type="AlphaFoldDB" id="A0A8D6XTM9"/>
<dbReference type="SUPFAM" id="SSF56349">
    <property type="entry name" value="DNA breaking-rejoining enzymes"/>
    <property type="match status" value="1"/>
</dbReference>
<evidence type="ECO:0000256" key="2">
    <source>
        <dbReference type="ARBA" id="ARBA00022908"/>
    </source>
</evidence>
<protein>
    <submittedName>
        <fullName evidence="6">Site-specific integrase</fullName>
    </submittedName>
</protein>
<organism evidence="6 7">
    <name type="scientific">Streptococcus thermophilus</name>
    <dbReference type="NCBI Taxonomy" id="1308"/>
    <lineage>
        <taxon>Bacteria</taxon>
        <taxon>Bacillati</taxon>
        <taxon>Bacillota</taxon>
        <taxon>Bacilli</taxon>
        <taxon>Lactobacillales</taxon>
        <taxon>Streptococcaceae</taxon>
        <taxon>Streptococcus</taxon>
    </lineage>
</organism>
<dbReference type="InterPro" id="IPR011010">
    <property type="entry name" value="DNA_brk_join_enz"/>
</dbReference>
<dbReference type="GO" id="GO:0015074">
    <property type="term" value="P:DNA integration"/>
    <property type="evidence" value="ECO:0007669"/>
    <property type="project" value="UniProtKB-KW"/>
</dbReference>
<evidence type="ECO:0000256" key="1">
    <source>
        <dbReference type="ARBA" id="ARBA00008857"/>
    </source>
</evidence>
<dbReference type="Gene3D" id="1.10.150.130">
    <property type="match status" value="1"/>
</dbReference>
<evidence type="ECO:0000256" key="3">
    <source>
        <dbReference type="ARBA" id="ARBA00023125"/>
    </source>
</evidence>
<accession>A0A8D6XTM9</accession>
<dbReference type="InterPro" id="IPR004107">
    <property type="entry name" value="Integrase_SAM-like_N"/>
</dbReference>
<dbReference type="Pfam" id="PF00589">
    <property type="entry name" value="Phage_integrase"/>
    <property type="match status" value="1"/>
</dbReference>
<comment type="similarity">
    <text evidence="1">Belongs to the 'phage' integrase family.</text>
</comment>
<dbReference type="InterPro" id="IPR010998">
    <property type="entry name" value="Integrase_recombinase_N"/>
</dbReference>
<dbReference type="Proteomes" id="UP000509791">
    <property type="component" value="Chromosome"/>
</dbReference>
<dbReference type="InterPro" id="IPR050090">
    <property type="entry name" value="Tyrosine_recombinase_XerCD"/>
</dbReference>
<sequence>MKKEVIIHKNKKVTKVTGDKGDVRYVMRGVFLGKDKKTGKQVTTSITAPTLKKLDRSVIQARIDFEQRGSTRKEKVSEISTIGELAEEWFNSYQNWVTSYNTLNRVRGYLDTYIIPRFGDYFCDKLTSVEIQNWINELAEKHKLSIKSGARKSKKGSAKDYGAVLHKLSDILDFGITHYGLTTNPAKSVKIPPQNTLTGKKRIKVLHDDELSKWLNYLDTLPDNRANRKFILICDTLLASALRINELLALTIQDLDTDKNTINVNKTLMWKARNKSTNTKGKVVCKPTPKTDSGNRIVPVSREIINRLVRFHDEMNEVLTYRGLPKSDLIFPTIYGNYMTDRNERATLIKRLREAGLPSYGFHIFRHTHASLLLNAGTNWKELQERMGHKSITTTMDTYAELAPHKKFEAVDTFQCKLEELANKH</sequence>
<dbReference type="PROSITE" id="PS51898">
    <property type="entry name" value="TYR_RECOMBINASE"/>
    <property type="match status" value="1"/>
</dbReference>
<dbReference type="InterPro" id="IPR002104">
    <property type="entry name" value="Integrase_catalytic"/>
</dbReference>
<dbReference type="Pfam" id="PF14659">
    <property type="entry name" value="Phage_int_SAM_3"/>
    <property type="match status" value="1"/>
</dbReference>
<evidence type="ECO:0000256" key="4">
    <source>
        <dbReference type="ARBA" id="ARBA00023172"/>
    </source>
</evidence>
<dbReference type="InterPro" id="IPR013762">
    <property type="entry name" value="Integrase-like_cat_sf"/>
</dbReference>
<dbReference type="CDD" id="cd01189">
    <property type="entry name" value="INT_ICEBs1_C_like"/>
    <property type="match status" value="1"/>
</dbReference>
<keyword evidence="3" id="KW-0238">DNA-binding</keyword>
<evidence type="ECO:0000313" key="7">
    <source>
        <dbReference type="Proteomes" id="UP000509791"/>
    </source>
</evidence>
<dbReference type="GO" id="GO:0006310">
    <property type="term" value="P:DNA recombination"/>
    <property type="evidence" value="ECO:0007669"/>
    <property type="project" value="UniProtKB-KW"/>
</dbReference>
<dbReference type="PANTHER" id="PTHR30349:SF64">
    <property type="entry name" value="PROPHAGE INTEGRASE INTD-RELATED"/>
    <property type="match status" value="1"/>
</dbReference>
<keyword evidence="4" id="KW-0233">DNA recombination</keyword>
<dbReference type="Gene3D" id="1.10.443.10">
    <property type="entry name" value="Intergrase catalytic core"/>
    <property type="match status" value="1"/>
</dbReference>
<evidence type="ECO:0000259" key="5">
    <source>
        <dbReference type="PROSITE" id="PS51898"/>
    </source>
</evidence>
<dbReference type="PANTHER" id="PTHR30349">
    <property type="entry name" value="PHAGE INTEGRASE-RELATED"/>
    <property type="match status" value="1"/>
</dbReference>
<name>A0A8D6XTM9_STRTR</name>
<dbReference type="EMBL" id="LR822027">
    <property type="protein sequence ID" value="CAD0153474.1"/>
    <property type="molecule type" value="Genomic_DNA"/>
</dbReference>
<dbReference type="GO" id="GO:0003677">
    <property type="term" value="F:DNA binding"/>
    <property type="evidence" value="ECO:0007669"/>
    <property type="project" value="UniProtKB-KW"/>
</dbReference>